<evidence type="ECO:0000313" key="2">
    <source>
        <dbReference type="EMBL" id="CAD7087924.1"/>
    </source>
</evidence>
<feature type="transmembrane region" description="Helical" evidence="1">
    <location>
        <begin position="58"/>
        <end position="77"/>
    </location>
</feature>
<feature type="transmembrane region" description="Helical" evidence="1">
    <location>
        <begin position="97"/>
        <end position="115"/>
    </location>
</feature>
<dbReference type="InParanoid" id="A0A7R8UXT4"/>
<proteinExistence type="predicted"/>
<keyword evidence="3" id="KW-1185">Reference proteome</keyword>
<dbReference type="EMBL" id="LR899012">
    <property type="protein sequence ID" value="CAD7087924.1"/>
    <property type="molecule type" value="Genomic_DNA"/>
</dbReference>
<sequence length="151" mass="17513">MEAIRGIFDKCKQIDGKHRKLSNVFERRFDFQLRITYPKGRSDSAKVKMERDVDLSRTLLYAAASISIQASLLAVVYFKFMYDSEFIPMPNIRMKHIYNTLIMIAIIFIILYDRPANTINRISKMIRQLVDSARTSAVDQPMKNTTEAPIT</sequence>
<evidence type="ECO:0000313" key="3">
    <source>
        <dbReference type="Proteomes" id="UP000594454"/>
    </source>
</evidence>
<gene>
    <name evidence="2" type="ORF">HERILL_LOCUS10596</name>
</gene>
<reference evidence="2 3" key="1">
    <citation type="submission" date="2020-11" db="EMBL/GenBank/DDBJ databases">
        <authorList>
            <person name="Wallbank WR R."/>
            <person name="Pardo Diaz C."/>
            <person name="Kozak K."/>
            <person name="Martin S."/>
            <person name="Jiggins C."/>
            <person name="Moest M."/>
            <person name="Warren A I."/>
            <person name="Generalovic N T."/>
            <person name="Byers J.R.P. K."/>
            <person name="Montejo-Kovacevich G."/>
            <person name="Yen C E."/>
        </authorList>
    </citation>
    <scope>NUCLEOTIDE SEQUENCE [LARGE SCALE GENOMIC DNA]</scope>
</reference>
<evidence type="ECO:0000256" key="1">
    <source>
        <dbReference type="SAM" id="Phobius"/>
    </source>
</evidence>
<accession>A0A7R8UXT4</accession>
<dbReference type="AlphaFoldDB" id="A0A7R8UXT4"/>
<protein>
    <submittedName>
        <fullName evidence="2">Uncharacterized protein</fullName>
    </submittedName>
</protein>
<keyword evidence="1" id="KW-1133">Transmembrane helix</keyword>
<name>A0A7R8UXT4_HERIL</name>
<keyword evidence="1" id="KW-0812">Transmembrane</keyword>
<organism evidence="2 3">
    <name type="scientific">Hermetia illucens</name>
    <name type="common">Black soldier fly</name>
    <dbReference type="NCBI Taxonomy" id="343691"/>
    <lineage>
        <taxon>Eukaryota</taxon>
        <taxon>Metazoa</taxon>
        <taxon>Ecdysozoa</taxon>
        <taxon>Arthropoda</taxon>
        <taxon>Hexapoda</taxon>
        <taxon>Insecta</taxon>
        <taxon>Pterygota</taxon>
        <taxon>Neoptera</taxon>
        <taxon>Endopterygota</taxon>
        <taxon>Diptera</taxon>
        <taxon>Brachycera</taxon>
        <taxon>Stratiomyomorpha</taxon>
        <taxon>Stratiomyidae</taxon>
        <taxon>Hermetiinae</taxon>
        <taxon>Hermetia</taxon>
    </lineage>
</organism>
<dbReference type="Proteomes" id="UP000594454">
    <property type="component" value="Chromosome 4"/>
</dbReference>
<keyword evidence="1" id="KW-0472">Membrane</keyword>